<dbReference type="Proteomes" id="UP001165042">
    <property type="component" value="Unassembled WGS sequence"/>
</dbReference>
<evidence type="ECO:0000313" key="2">
    <source>
        <dbReference type="EMBL" id="GLW89862.1"/>
    </source>
</evidence>
<feature type="domain" description="B12-binding" evidence="1">
    <location>
        <begin position="9"/>
        <end position="143"/>
    </location>
</feature>
<evidence type="ECO:0000259" key="1">
    <source>
        <dbReference type="PROSITE" id="PS51332"/>
    </source>
</evidence>
<dbReference type="RefSeq" id="WP_285607388.1">
    <property type="nucleotide sequence ID" value="NZ_BSSD01000001.1"/>
</dbReference>
<name>A0A9W6QI38_9PSEU</name>
<accession>A0A9W6QI38</accession>
<comment type="caution">
    <text evidence="2">The sequence shown here is derived from an EMBL/GenBank/DDBJ whole genome shotgun (WGS) entry which is preliminary data.</text>
</comment>
<dbReference type="Gene3D" id="3.40.50.280">
    <property type="entry name" value="Cobalamin-binding domain"/>
    <property type="match status" value="1"/>
</dbReference>
<proteinExistence type="predicted"/>
<dbReference type="InterPro" id="IPR036724">
    <property type="entry name" value="Cobalamin-bd_sf"/>
</dbReference>
<keyword evidence="3" id="KW-1185">Reference proteome</keyword>
<evidence type="ECO:0000313" key="3">
    <source>
        <dbReference type="Proteomes" id="UP001165042"/>
    </source>
</evidence>
<dbReference type="SUPFAM" id="SSF52242">
    <property type="entry name" value="Cobalamin (vitamin B12)-binding domain"/>
    <property type="match status" value="1"/>
</dbReference>
<organism evidence="2 3">
    <name type="scientific">Actinokineospora globicatena</name>
    <dbReference type="NCBI Taxonomy" id="103729"/>
    <lineage>
        <taxon>Bacteria</taxon>
        <taxon>Bacillati</taxon>
        <taxon>Actinomycetota</taxon>
        <taxon>Actinomycetes</taxon>
        <taxon>Pseudonocardiales</taxon>
        <taxon>Pseudonocardiaceae</taxon>
        <taxon>Actinokineospora</taxon>
    </lineage>
</organism>
<protein>
    <submittedName>
        <fullName evidence="2">Methylaspartate mutase</fullName>
    </submittedName>
</protein>
<dbReference type="EMBL" id="BSSD01000001">
    <property type="protein sequence ID" value="GLW89862.1"/>
    <property type="molecule type" value="Genomic_DNA"/>
</dbReference>
<dbReference type="InterPro" id="IPR006158">
    <property type="entry name" value="Cobalamin-bd"/>
</dbReference>
<dbReference type="AlphaFoldDB" id="A0A9W6QI38"/>
<dbReference type="PROSITE" id="PS51332">
    <property type="entry name" value="B12_BINDING"/>
    <property type="match status" value="1"/>
</dbReference>
<dbReference type="GO" id="GO:0046872">
    <property type="term" value="F:metal ion binding"/>
    <property type="evidence" value="ECO:0007669"/>
    <property type="project" value="InterPro"/>
</dbReference>
<dbReference type="GO" id="GO:0031419">
    <property type="term" value="F:cobalamin binding"/>
    <property type="evidence" value="ECO:0007669"/>
    <property type="project" value="InterPro"/>
</dbReference>
<reference evidence="2" key="1">
    <citation type="submission" date="2023-02" db="EMBL/GenBank/DDBJ databases">
        <title>Actinokineospora globicatena NBRC 15670.</title>
        <authorList>
            <person name="Ichikawa N."/>
            <person name="Sato H."/>
            <person name="Tonouchi N."/>
        </authorList>
    </citation>
    <scope>NUCLEOTIDE SEQUENCE</scope>
    <source>
        <strain evidence="2">NBRC 15670</strain>
    </source>
</reference>
<dbReference type="Pfam" id="PF02310">
    <property type="entry name" value="B12-binding"/>
    <property type="match status" value="1"/>
</dbReference>
<sequence length="147" mass="15949">MTVSPAPDRRLVILGVAESDAHAVANQLIAMQLREHGFEVINLGVCTPLTEFAAAFERHPEAEAILVGTLNGHAHQDLRELPALRSTGLMACPVIVGGNFSVGARRDERDRARLLDLGVDHLLDDTSGLVLLLDMLRSTRKLAFQHG</sequence>
<gene>
    <name evidence="2" type="ORF">Aglo03_06780</name>
</gene>